<dbReference type="Proteomes" id="UP001239111">
    <property type="component" value="Chromosome 3"/>
</dbReference>
<dbReference type="EMBL" id="CM056743">
    <property type="protein sequence ID" value="KAJ8669818.1"/>
    <property type="molecule type" value="Genomic_DNA"/>
</dbReference>
<evidence type="ECO:0000313" key="2">
    <source>
        <dbReference type="Proteomes" id="UP001239111"/>
    </source>
</evidence>
<comment type="caution">
    <text evidence="1">The sequence shown here is derived from an EMBL/GenBank/DDBJ whole genome shotgun (WGS) entry which is preliminary data.</text>
</comment>
<evidence type="ECO:0000313" key="1">
    <source>
        <dbReference type="EMBL" id="KAJ8669818.1"/>
    </source>
</evidence>
<protein>
    <submittedName>
        <fullName evidence="1">Uncharacterized protein</fullName>
    </submittedName>
</protein>
<reference evidence="1" key="1">
    <citation type="submission" date="2023-04" db="EMBL/GenBank/DDBJ databases">
        <title>A chromosome-level genome assembly of the parasitoid wasp Eretmocerus hayati.</title>
        <authorList>
            <person name="Zhong Y."/>
            <person name="Liu S."/>
            <person name="Liu Y."/>
        </authorList>
    </citation>
    <scope>NUCLEOTIDE SEQUENCE</scope>
    <source>
        <strain evidence="1">ZJU_SS_LIU_2023</strain>
    </source>
</reference>
<gene>
    <name evidence="1" type="ORF">QAD02_001077</name>
</gene>
<keyword evidence="2" id="KW-1185">Reference proteome</keyword>
<organism evidence="1 2">
    <name type="scientific">Eretmocerus hayati</name>
    <dbReference type="NCBI Taxonomy" id="131215"/>
    <lineage>
        <taxon>Eukaryota</taxon>
        <taxon>Metazoa</taxon>
        <taxon>Ecdysozoa</taxon>
        <taxon>Arthropoda</taxon>
        <taxon>Hexapoda</taxon>
        <taxon>Insecta</taxon>
        <taxon>Pterygota</taxon>
        <taxon>Neoptera</taxon>
        <taxon>Endopterygota</taxon>
        <taxon>Hymenoptera</taxon>
        <taxon>Apocrita</taxon>
        <taxon>Proctotrupomorpha</taxon>
        <taxon>Chalcidoidea</taxon>
        <taxon>Aphelinidae</taxon>
        <taxon>Aphelininae</taxon>
        <taxon>Eretmocerus</taxon>
    </lineage>
</organism>
<proteinExistence type="predicted"/>
<name>A0ACC2NF73_9HYME</name>
<sequence>DPTTSPPLPVEGEGEELDEKTMLLSEWKEQLDKLDSDIDLLGGKNEAKSVAAISLNDVSQAESTITTSPHPVTIPDACTPEEIRELERLERANKELRKLREEMEALWLRPVSPESMMRRHLREQRHQFSISGLLEEVLAPGTPEERRARLERKKEELNWRINRLERNIKYYERIGWDRCGAGPCNNLGDGPSRLPGIPMRMYRAMHGGMYDNMCNLLTEIRRIVERVNVELGEIVAESNVLLCENTVNFQSPI</sequence>
<feature type="non-terminal residue" evidence="1">
    <location>
        <position position="1"/>
    </location>
</feature>
<accession>A0ACC2NF73</accession>